<dbReference type="Proteomes" id="UP001194746">
    <property type="component" value="Unassembled WGS sequence"/>
</dbReference>
<feature type="transmembrane region" description="Helical" evidence="1">
    <location>
        <begin position="6"/>
        <end position="32"/>
    </location>
</feature>
<keyword evidence="1" id="KW-0812">Transmembrane</keyword>
<sequence length="212" mass="23960">MLNLSILDLLVPILGIILSILYVPVTLLTLLVHRRFSEITTWRSFRQAWFGRFWYCFGWASRALFAPDVEKVLAGAHGVVLDIGTGSGDWGVDELERWGVKPGTVDTISTVHVLCSVQSPALLVGDLYRYLKLGGRWLVYEHVKVRRKWSLTAGFQAMINIVWPYFFDGCSMTRETEDLLLHSGKWTSADLRPAPNEGWFNALPHTVGVLVK</sequence>
<dbReference type="AlphaFoldDB" id="A0AAD4CZF4"/>
<evidence type="ECO:0008006" key="4">
    <source>
        <dbReference type="Google" id="ProtNLM"/>
    </source>
</evidence>
<dbReference type="EMBL" id="VCAU01000001">
    <property type="protein sequence ID" value="KAF9895311.1"/>
    <property type="molecule type" value="Genomic_DNA"/>
</dbReference>
<dbReference type="InterPro" id="IPR029063">
    <property type="entry name" value="SAM-dependent_MTases_sf"/>
</dbReference>
<gene>
    <name evidence="2" type="ORF">FE257_000215</name>
</gene>
<dbReference type="PANTHER" id="PTHR45036">
    <property type="entry name" value="METHYLTRANSFERASE LIKE 7B"/>
    <property type="match status" value="1"/>
</dbReference>
<keyword evidence="3" id="KW-1185">Reference proteome</keyword>
<dbReference type="PANTHER" id="PTHR45036:SF1">
    <property type="entry name" value="METHYLTRANSFERASE LIKE 7A"/>
    <property type="match status" value="1"/>
</dbReference>
<keyword evidence="1" id="KW-0472">Membrane</keyword>
<dbReference type="InterPro" id="IPR052356">
    <property type="entry name" value="Thiol_S-MT"/>
</dbReference>
<evidence type="ECO:0000313" key="3">
    <source>
        <dbReference type="Proteomes" id="UP001194746"/>
    </source>
</evidence>
<proteinExistence type="predicted"/>
<protein>
    <recommendedName>
        <fullName evidence="4">Methyltransferase domain-containing protein</fullName>
    </recommendedName>
</protein>
<dbReference type="Gene3D" id="3.40.50.150">
    <property type="entry name" value="Vaccinia Virus protein VP39"/>
    <property type="match status" value="1"/>
</dbReference>
<keyword evidence="1" id="KW-1133">Transmembrane helix</keyword>
<accession>A0AAD4CZF4</accession>
<comment type="caution">
    <text evidence="2">The sequence shown here is derived from an EMBL/GenBank/DDBJ whole genome shotgun (WGS) entry which is preliminary data.</text>
</comment>
<evidence type="ECO:0000256" key="1">
    <source>
        <dbReference type="SAM" id="Phobius"/>
    </source>
</evidence>
<reference evidence="2" key="2">
    <citation type="submission" date="2020-02" db="EMBL/GenBank/DDBJ databases">
        <authorList>
            <person name="Gilchrist C.L.M."/>
            <person name="Chooi Y.-H."/>
        </authorList>
    </citation>
    <scope>NUCLEOTIDE SEQUENCE</scope>
    <source>
        <strain evidence="2">MST-FP2251</strain>
    </source>
</reference>
<dbReference type="SUPFAM" id="SSF53335">
    <property type="entry name" value="S-adenosyl-L-methionine-dependent methyltransferases"/>
    <property type="match status" value="1"/>
</dbReference>
<name>A0AAD4CZF4_ASPNN</name>
<evidence type="ECO:0000313" key="2">
    <source>
        <dbReference type="EMBL" id="KAF9895311.1"/>
    </source>
</evidence>
<organism evidence="2 3">
    <name type="scientific">Aspergillus nanangensis</name>
    <dbReference type="NCBI Taxonomy" id="2582783"/>
    <lineage>
        <taxon>Eukaryota</taxon>
        <taxon>Fungi</taxon>
        <taxon>Dikarya</taxon>
        <taxon>Ascomycota</taxon>
        <taxon>Pezizomycotina</taxon>
        <taxon>Eurotiomycetes</taxon>
        <taxon>Eurotiomycetidae</taxon>
        <taxon>Eurotiales</taxon>
        <taxon>Aspergillaceae</taxon>
        <taxon>Aspergillus</taxon>
        <taxon>Aspergillus subgen. Circumdati</taxon>
    </lineage>
</organism>
<reference evidence="2" key="1">
    <citation type="journal article" date="2019" name="Beilstein J. Org. Chem.">
        <title>Nanangenines: drimane sesquiterpenoids as the dominant metabolite cohort of a novel Australian fungus, Aspergillus nanangensis.</title>
        <authorList>
            <person name="Lacey H.J."/>
            <person name="Gilchrist C.L.M."/>
            <person name="Crombie A."/>
            <person name="Kalaitzis J.A."/>
            <person name="Vuong D."/>
            <person name="Rutledge P.J."/>
            <person name="Turner P."/>
            <person name="Pitt J.I."/>
            <person name="Lacey E."/>
            <person name="Chooi Y.H."/>
            <person name="Piggott A.M."/>
        </authorList>
    </citation>
    <scope>NUCLEOTIDE SEQUENCE</scope>
    <source>
        <strain evidence="2">MST-FP2251</strain>
    </source>
</reference>